<keyword evidence="1" id="KW-0732">Signal</keyword>
<feature type="chain" id="PRO_5047498177" evidence="1">
    <location>
        <begin position="29"/>
        <end position="977"/>
    </location>
</feature>
<dbReference type="RefSeq" id="WP_367779967.1">
    <property type="nucleotide sequence ID" value="NZ_JBFMIA010000010.1"/>
</dbReference>
<evidence type="ECO:0000313" key="2">
    <source>
        <dbReference type="EMBL" id="MEW9502479.1"/>
    </source>
</evidence>
<proteinExistence type="predicted"/>
<dbReference type="Proteomes" id="UP001556040">
    <property type="component" value="Unassembled WGS sequence"/>
</dbReference>
<evidence type="ECO:0000313" key="3">
    <source>
        <dbReference type="Proteomes" id="UP001556040"/>
    </source>
</evidence>
<sequence>MKKITLFTKLVLILVLMASVMVPTDGFASTKEDLKLKYSEGYNPSVVVLDNGFILALKEKDDKLYYQLGEYVRRGIDIEWSEPIEYDTGNAPNLTVLDNGHVMEVHNGATDDHVYYSLGRYKDGEMDWYNVGNKYNTSKEAKNPSVTTLENGQILAVNEDPEQNKGGWVRYYLGNYDEEEKEIQWKTKDYPYAPTAYNPSISVLDNGSILHVWDSKNAVNAPLSNSLSSLTQEEEHPLRWVGAELDATGYNPSVTNLANGDILNVYENENKDGLSYSLGRSVDDREIDWYSTDNEYDVGGINPSAAVLVNGLVLSVHEAEGDLYFKLGEYNEDEIEWLKLRHDTTDRLLNSEMSSLPGYANGENPAITVLDNELVVSVNDKDGKLSYQLGEYHDGQVYWTDPVEYGDGEKPTLATLANGDIIEVHEGGNHELHYNLGRYDPYGEEEIDWYSTDNFYGIGDLPNVDVMINGDIVLVNEGQTIDDIGVYYEYGTFENEKVTWYRNGVHYENGLQPSITALDNGRLLKTQKSVSDNHLWLSMNQSSKDNHSIDVIGESYEYEAHSSNHPVMLQLENGYILSMFDSNQSDGTWNRVGKLSSDGQEIEWTSNTYHQFDGKNNDVVQLQNGRLLNVHEDHESDEIQYKLGSFDDRAKQVNWSDDYVPLEYLDYTKVSTEAVYNEEGGNPSITVLDNGLVLSVNHSSSIGYVDGKLNYQLGEEYDGVIYWTDPVNYDNGNAPSVATLPNGDVIEVHGMGGYGTNLYYNVGRYEDGKINWYILGYKYDTGQNPNITVTKEGQIVEVHEALWSNKIFYNYGTFKETDLGSGVFWDAIGQHYDSGHDPSVAALDNGLLLKTHRSSKLFNNNLWLSLNGIDKNDKKINTIGTSSVWKHSGRLPVSYQLDNGQILMMFNDGFNMAELSTDGNNIEVKEDTFTEFCGEGHDVVQLQNGLILNVHEDNKKLRYVLGEYDEKEKRVVWFPKR</sequence>
<name>A0ABV3Q5C6_9BACL</name>
<keyword evidence="3" id="KW-1185">Reference proteome</keyword>
<feature type="signal peptide" evidence="1">
    <location>
        <begin position="1"/>
        <end position="28"/>
    </location>
</feature>
<comment type="caution">
    <text evidence="2">The sequence shown here is derived from an EMBL/GenBank/DDBJ whole genome shotgun (WGS) entry which is preliminary data.</text>
</comment>
<accession>A0ABV3Q5C6</accession>
<protein>
    <submittedName>
        <fullName evidence="2">Uncharacterized protein</fullName>
    </submittedName>
</protein>
<evidence type="ECO:0000256" key="1">
    <source>
        <dbReference type="SAM" id="SignalP"/>
    </source>
</evidence>
<dbReference type="EMBL" id="JBFMIA010000010">
    <property type="protein sequence ID" value="MEW9502479.1"/>
    <property type="molecule type" value="Genomic_DNA"/>
</dbReference>
<gene>
    <name evidence="2" type="ORF">AB1471_11815</name>
</gene>
<organism evidence="2 3">
    <name type="scientific">Jeotgalibacillus marinus</name>
    <dbReference type="NCBI Taxonomy" id="86667"/>
    <lineage>
        <taxon>Bacteria</taxon>
        <taxon>Bacillati</taxon>
        <taxon>Bacillota</taxon>
        <taxon>Bacilli</taxon>
        <taxon>Bacillales</taxon>
        <taxon>Caryophanaceae</taxon>
        <taxon>Jeotgalibacillus</taxon>
    </lineage>
</organism>
<reference evidence="2 3" key="1">
    <citation type="journal article" date="1979" name="Int. J. Syst. Evol. Microbiol.">
        <title>Bacillus globisporus subsp. marinus subsp. nov.</title>
        <authorList>
            <person name="Liu H."/>
        </authorList>
    </citation>
    <scope>NUCLEOTIDE SEQUENCE [LARGE SCALE GENOMIC DNA]</scope>
    <source>
        <strain evidence="2 3">DSM 1297</strain>
    </source>
</reference>